<name>A0A3D8QVW2_9EURO</name>
<dbReference type="OrthoDB" id="194358at2759"/>
<sequence>MADILSELFESGLATAGSPWETLCLMLDHADDAGHEIKRLLDAPLFTCNTILFARSHISLKLQHRKPEIIDEMVEAKHCLESLYFPEWQYRGNTVEKPRADTCAWVWTHPAFVRWQAQPGGILWIKGKPGSGKSTIAKMITGKISGHLTRHDNGQSPPRFSTANFFYSARMGEKATRHYYMLRSILYQVLDQDRSVYRHFKASYRRLLAKQLPWTMEDFREVLQSVTNDCCGGHRRICCILDGFDEADEEEDSGSVSSRLTKTQVLQWLAELAVRKEQGSWMKLIVLSRPVPSIARVLGRNCITVEEHNAPDIKHLISTGFASIQRTIDDWDRHDYELLPDGSPGQPSESQDTLASLKSEMRKKACGTIQWVVLVLKELQAEIDRRGVYSRAELEDIVASLPSGLHELYQELVTRLQRRLRPVEVRKANLMLSWVCFSHRPLALMELRDALALDGWTDSKPRTMLSEHLKSRRLQLSQTHNWAPVEREILHCCGCLLEVVKVASSRTLASVRSTVTGPHDIVQVAHHSVKEFLLQETGAPEPFRLLPDEAYQSHKLSRRPASFGVCSAGMPTLDKQCRPFLPADPPAAGATHQQSRRRPIVPTRIVDGLGIVSPAAFDNRPGPDFLPTLHRKHLCSRLPAESPEYASTGARAPGLCPARPTPALQLLQRREKRPSGSRGHDSSIWGEHIRRRDEGRCGKGVLHGQGTRQVSSMLSDRRSLPGLLLTVLRPTHGWKCWERLVKLTDRALDAL</sequence>
<evidence type="ECO:0000313" key="4">
    <source>
        <dbReference type="EMBL" id="RDW65917.1"/>
    </source>
</evidence>
<keyword evidence="5" id="KW-1185">Reference proteome</keyword>
<proteinExistence type="predicted"/>
<comment type="caution">
    <text evidence="4">The sequence shown here is derived from an EMBL/GenBank/DDBJ whole genome shotgun (WGS) entry which is preliminary data.</text>
</comment>
<dbReference type="RefSeq" id="XP_026600020.1">
    <property type="nucleotide sequence ID" value="XM_026751672.1"/>
</dbReference>
<reference evidence="4 5" key="1">
    <citation type="journal article" date="2018" name="IMA Fungus">
        <title>IMA Genome-F 9: Draft genome sequence of Annulohypoxylon stygium, Aspergillus mulundensis, Berkeleyomyces basicola (syn. Thielaviopsis basicola), Ceratocystis smalleyi, two Cercospora beticola strains, Coleophoma cylindrospora, Fusarium fracticaudum, Phialophora cf. hyalina, and Morchella septimelata.</title>
        <authorList>
            <person name="Wingfield B.D."/>
            <person name="Bills G.F."/>
            <person name="Dong Y."/>
            <person name="Huang W."/>
            <person name="Nel W.J."/>
            <person name="Swalarsk-Parry B.S."/>
            <person name="Vaghefi N."/>
            <person name="Wilken P.M."/>
            <person name="An Z."/>
            <person name="de Beer Z.W."/>
            <person name="De Vos L."/>
            <person name="Chen L."/>
            <person name="Duong T.A."/>
            <person name="Gao Y."/>
            <person name="Hammerbacher A."/>
            <person name="Kikkert J.R."/>
            <person name="Li Y."/>
            <person name="Li H."/>
            <person name="Li K."/>
            <person name="Li Q."/>
            <person name="Liu X."/>
            <person name="Ma X."/>
            <person name="Naidoo K."/>
            <person name="Pethybridge S.J."/>
            <person name="Sun J."/>
            <person name="Steenkamp E.T."/>
            <person name="van der Nest M.A."/>
            <person name="van Wyk S."/>
            <person name="Wingfield M.J."/>
            <person name="Xiong C."/>
            <person name="Yue Q."/>
            <person name="Zhang X."/>
        </authorList>
    </citation>
    <scope>NUCLEOTIDE SEQUENCE [LARGE SCALE GENOMIC DNA]</scope>
    <source>
        <strain evidence="4 5">DSM 5745</strain>
    </source>
</reference>
<dbReference type="Gene3D" id="3.40.50.300">
    <property type="entry name" value="P-loop containing nucleotide triphosphate hydrolases"/>
    <property type="match status" value="1"/>
</dbReference>
<protein>
    <recommendedName>
        <fullName evidence="3">Nephrocystin 3-like N-terminal domain-containing protein</fullName>
    </recommendedName>
</protein>
<dbReference type="SUPFAM" id="SSF52540">
    <property type="entry name" value="P-loop containing nucleoside triphosphate hydrolases"/>
    <property type="match status" value="1"/>
</dbReference>
<dbReference type="InterPro" id="IPR027417">
    <property type="entry name" value="P-loop_NTPase"/>
</dbReference>
<feature type="region of interest" description="Disordered" evidence="2">
    <location>
        <begin position="669"/>
        <end position="689"/>
    </location>
</feature>
<dbReference type="GeneID" id="38120026"/>
<evidence type="ECO:0000259" key="3">
    <source>
        <dbReference type="Pfam" id="PF24883"/>
    </source>
</evidence>
<accession>A0A3D8QVW2</accession>
<dbReference type="Proteomes" id="UP000256690">
    <property type="component" value="Unassembled WGS sequence"/>
</dbReference>
<keyword evidence="1" id="KW-0677">Repeat</keyword>
<dbReference type="AlphaFoldDB" id="A0A3D8QVW2"/>
<dbReference type="EMBL" id="PVWQ01000013">
    <property type="protein sequence ID" value="RDW65917.1"/>
    <property type="molecule type" value="Genomic_DNA"/>
</dbReference>
<dbReference type="Pfam" id="PF24883">
    <property type="entry name" value="NPHP3_N"/>
    <property type="match status" value="1"/>
</dbReference>
<gene>
    <name evidence="4" type="ORF">DSM5745_09656</name>
</gene>
<feature type="domain" description="Nephrocystin 3-like N-terminal" evidence="3">
    <location>
        <begin position="101"/>
        <end position="289"/>
    </location>
</feature>
<dbReference type="PANTHER" id="PTHR10039:SF5">
    <property type="entry name" value="NACHT DOMAIN-CONTAINING PROTEIN"/>
    <property type="match status" value="1"/>
</dbReference>
<organism evidence="4 5">
    <name type="scientific">Aspergillus mulundensis</name>
    <dbReference type="NCBI Taxonomy" id="1810919"/>
    <lineage>
        <taxon>Eukaryota</taxon>
        <taxon>Fungi</taxon>
        <taxon>Dikarya</taxon>
        <taxon>Ascomycota</taxon>
        <taxon>Pezizomycotina</taxon>
        <taxon>Eurotiomycetes</taxon>
        <taxon>Eurotiomycetidae</taxon>
        <taxon>Eurotiales</taxon>
        <taxon>Aspergillaceae</taxon>
        <taxon>Aspergillus</taxon>
        <taxon>Aspergillus subgen. Nidulantes</taxon>
    </lineage>
</organism>
<evidence type="ECO:0000313" key="5">
    <source>
        <dbReference type="Proteomes" id="UP000256690"/>
    </source>
</evidence>
<evidence type="ECO:0000256" key="1">
    <source>
        <dbReference type="ARBA" id="ARBA00022737"/>
    </source>
</evidence>
<dbReference type="PANTHER" id="PTHR10039">
    <property type="entry name" value="AMELOGENIN"/>
    <property type="match status" value="1"/>
</dbReference>
<dbReference type="InterPro" id="IPR056884">
    <property type="entry name" value="NPHP3-like_N"/>
</dbReference>
<evidence type="ECO:0000256" key="2">
    <source>
        <dbReference type="SAM" id="MobiDB-lite"/>
    </source>
</evidence>